<dbReference type="Gene3D" id="2.30.30.940">
    <property type="match status" value="1"/>
</dbReference>
<dbReference type="Proteomes" id="UP000182719">
    <property type="component" value="Unassembled WGS sequence"/>
</dbReference>
<dbReference type="PANTHER" id="PTHR43788:SF6">
    <property type="entry name" value="DNA HELICASE B"/>
    <property type="match status" value="1"/>
</dbReference>
<protein>
    <submittedName>
        <fullName evidence="4">Exodeoxyribonuclease V alpha subunit</fullName>
    </submittedName>
</protein>
<dbReference type="Gene3D" id="3.40.50.300">
    <property type="entry name" value="P-loop containing nucleotide triphosphate hydrolases"/>
    <property type="match status" value="2"/>
</dbReference>
<dbReference type="SUPFAM" id="SSF47781">
    <property type="entry name" value="RuvA domain 2-like"/>
    <property type="match status" value="1"/>
</dbReference>
<accession>A0A1H7WM43</accession>
<dbReference type="Gene3D" id="1.10.10.2220">
    <property type="match status" value="1"/>
</dbReference>
<dbReference type="InterPro" id="IPR055446">
    <property type="entry name" value="RecD2_N_OB"/>
</dbReference>
<evidence type="ECO:0000259" key="3">
    <source>
        <dbReference type="SMART" id="SM00382"/>
    </source>
</evidence>
<evidence type="ECO:0000313" key="4">
    <source>
        <dbReference type="EMBL" id="SEM21957.1"/>
    </source>
</evidence>
<dbReference type="AlphaFoldDB" id="A0A1H7WM43"/>
<evidence type="ECO:0000256" key="2">
    <source>
        <dbReference type="ARBA" id="ARBA00022840"/>
    </source>
</evidence>
<keyword evidence="2" id="KW-0067">ATP-binding</keyword>
<reference evidence="5" key="1">
    <citation type="submission" date="2016-10" db="EMBL/GenBank/DDBJ databases">
        <authorList>
            <person name="Varghese N."/>
            <person name="Submissions S."/>
        </authorList>
    </citation>
    <scope>NUCLEOTIDE SEQUENCE [LARGE SCALE GENOMIC DNA]</scope>
    <source>
        <strain evidence="5">DSM 17044</strain>
    </source>
</reference>
<dbReference type="CDD" id="cd18809">
    <property type="entry name" value="SF1_C_RecD"/>
    <property type="match status" value="1"/>
</dbReference>
<dbReference type="NCBIfam" id="TIGR01448">
    <property type="entry name" value="recD_rel"/>
    <property type="match status" value="1"/>
</dbReference>
<dbReference type="Pfam" id="PF23139">
    <property type="entry name" value="OB_YrrC"/>
    <property type="match status" value="1"/>
</dbReference>
<dbReference type="InterPro" id="IPR006345">
    <property type="entry name" value="RecD2"/>
</dbReference>
<sequence length="797" mass="87449">MHKAFRGRLAGRLLGILPFNGPGSFTALGARSLIISSAMSASRPSSVYAADGAGLLPSTREGSPGSRDAHARPTLTLEGSLERVTYTNEEAAWSVVRVVVSGRKEPITAVGNLLGVQPGESLRLTGQWVQDRKYGEQFRVLSFATVKPATLVGIEKYLGSGLVKGVGPAMAKRLVAHFGMETLDIIDSKPERLAEVKGFGEKRRKLLCETWAEQRDIRQVMVFLQSHEVPASFAVKVYKQYGARAIDVVRDNPYRLAIDVYGIGFRTADRIAQSLGVPSDSPKRAEAGVLHVLREFSEDGHLYAPREKLTARTVELLEVTPPLVEAAITRLDAAEYIAVEGASALAHPRPEDACEAVYLRALHVSELGVANLLKALHAWPARPLEMDVERAIAWAEGRQGLSLAPEQKEAVRQAMVSKVLVITGGPGTGKTTLVNVLLSILEKKERRILLSAPTGRAAKRLGETTGREAETIHRLLEYNPRTHGFLRDRNNPLQADVLVLDEVSMVDTVLMLNVLKALPPHCQLLLVGDVDQLPSVGPGSVLQDIIASGHVPVVRLKHIFRQAQASLIITNAHRINQGEMPQEPPADALADFYFIEKEEPEAILAALKTLVKERIPRRFGLHPVDEVQVLVPMNRGLIGTASLNTALQEHLNPSGEELARGSRTFRVGDKVMQVRNNYELGVFNGDIGRVESIDREEQALVVRYDGRPVDYAWGDLDELVLAYATSVHKSQGSEYPCVVLPLHTQHYTLLQRNLLYTGVTRGRKLVVLVGSRKALGIAVRNGETQKRFTRLAARLRD</sequence>
<dbReference type="Pfam" id="PF13538">
    <property type="entry name" value="UvrD_C_2"/>
    <property type="match status" value="1"/>
</dbReference>
<dbReference type="InterPro" id="IPR041451">
    <property type="entry name" value="RecD2_SH13"/>
</dbReference>
<dbReference type="EMBL" id="FOAP01000013">
    <property type="protein sequence ID" value="SEM21957.1"/>
    <property type="molecule type" value="Genomic_DNA"/>
</dbReference>
<dbReference type="GO" id="GO:0017116">
    <property type="term" value="F:single-stranded DNA helicase activity"/>
    <property type="evidence" value="ECO:0007669"/>
    <property type="project" value="TreeGrafter"/>
</dbReference>
<gene>
    <name evidence="4" type="ORF">SAMN05444354_11358</name>
</gene>
<dbReference type="Pfam" id="PF13245">
    <property type="entry name" value="AAA_19"/>
    <property type="match status" value="1"/>
</dbReference>
<dbReference type="SMART" id="SM00382">
    <property type="entry name" value="AAA"/>
    <property type="match status" value="1"/>
</dbReference>
<dbReference type="GO" id="GO:0006310">
    <property type="term" value="P:DNA recombination"/>
    <property type="evidence" value="ECO:0007669"/>
    <property type="project" value="InterPro"/>
</dbReference>
<dbReference type="Pfam" id="PF14520">
    <property type="entry name" value="HHH_5"/>
    <property type="match status" value="1"/>
</dbReference>
<dbReference type="HAMAP" id="MF_01488">
    <property type="entry name" value="RecD2"/>
    <property type="match status" value="1"/>
</dbReference>
<dbReference type="GO" id="GO:0005524">
    <property type="term" value="F:ATP binding"/>
    <property type="evidence" value="ECO:0007669"/>
    <property type="project" value="UniProtKB-KW"/>
</dbReference>
<proteinExistence type="inferred from homology"/>
<dbReference type="GO" id="GO:0003677">
    <property type="term" value="F:DNA binding"/>
    <property type="evidence" value="ECO:0007669"/>
    <property type="project" value="InterPro"/>
</dbReference>
<feature type="domain" description="AAA+ ATPase" evidence="3">
    <location>
        <begin position="416"/>
        <end position="557"/>
    </location>
</feature>
<dbReference type="InterPro" id="IPR027785">
    <property type="entry name" value="UvrD-like_helicase_C"/>
</dbReference>
<dbReference type="InterPro" id="IPR029493">
    <property type="entry name" value="RecD2-like_HHH"/>
</dbReference>
<dbReference type="Pfam" id="PF18335">
    <property type="entry name" value="SH3_13"/>
    <property type="match status" value="1"/>
</dbReference>
<dbReference type="InterPro" id="IPR027417">
    <property type="entry name" value="P-loop_NTPase"/>
</dbReference>
<dbReference type="InterPro" id="IPR010994">
    <property type="entry name" value="RuvA_2-like"/>
</dbReference>
<dbReference type="Pfam" id="PF14490">
    <property type="entry name" value="HHH_RecD2"/>
    <property type="match status" value="1"/>
</dbReference>
<dbReference type="InterPro" id="IPR050534">
    <property type="entry name" value="Coronavir_polyprotein_1ab"/>
</dbReference>
<evidence type="ECO:0000313" key="5">
    <source>
        <dbReference type="Proteomes" id="UP000182719"/>
    </source>
</evidence>
<keyword evidence="5" id="KW-1185">Reference proteome</keyword>
<dbReference type="SUPFAM" id="SSF52540">
    <property type="entry name" value="P-loop containing nucleoside triphosphate hydrolases"/>
    <property type="match status" value="2"/>
</dbReference>
<dbReference type="InterPro" id="IPR003593">
    <property type="entry name" value="AAA+_ATPase"/>
</dbReference>
<evidence type="ECO:0000256" key="1">
    <source>
        <dbReference type="ARBA" id="ARBA00022741"/>
    </source>
</evidence>
<name>A0A1H7WM43_STIAU</name>
<dbReference type="GO" id="GO:0009338">
    <property type="term" value="C:exodeoxyribonuclease V complex"/>
    <property type="evidence" value="ECO:0007669"/>
    <property type="project" value="TreeGrafter"/>
</dbReference>
<dbReference type="Gene3D" id="1.10.150.20">
    <property type="entry name" value="5' to 3' exonuclease, C-terminal subdomain"/>
    <property type="match status" value="1"/>
</dbReference>
<organism evidence="4 5">
    <name type="scientific">Stigmatella aurantiaca</name>
    <dbReference type="NCBI Taxonomy" id="41"/>
    <lineage>
        <taxon>Bacteria</taxon>
        <taxon>Pseudomonadati</taxon>
        <taxon>Myxococcota</taxon>
        <taxon>Myxococcia</taxon>
        <taxon>Myxococcales</taxon>
        <taxon>Cystobacterineae</taxon>
        <taxon>Archangiaceae</taxon>
        <taxon>Stigmatella</taxon>
    </lineage>
</organism>
<dbReference type="CDD" id="cd17933">
    <property type="entry name" value="DEXSc_RecD-like"/>
    <property type="match status" value="1"/>
</dbReference>
<dbReference type="PANTHER" id="PTHR43788">
    <property type="entry name" value="DNA2/NAM7 HELICASE FAMILY MEMBER"/>
    <property type="match status" value="1"/>
</dbReference>
<keyword evidence="1" id="KW-0547">Nucleotide-binding</keyword>
<dbReference type="GO" id="GO:0043139">
    <property type="term" value="F:5'-3' DNA helicase activity"/>
    <property type="evidence" value="ECO:0007669"/>
    <property type="project" value="InterPro"/>
</dbReference>